<dbReference type="InterPro" id="IPR015590">
    <property type="entry name" value="Aldehyde_DH_dom"/>
</dbReference>
<keyword evidence="5" id="KW-1185">Reference proteome</keyword>
<dbReference type="STRING" id="1882918.BCY86_02460"/>
<comment type="similarity">
    <text evidence="1">Belongs to the aldehyde dehydrogenase family.</text>
</comment>
<accession>A0A1L6MVU3</accession>
<dbReference type="InterPro" id="IPR051020">
    <property type="entry name" value="ALDH-related_metabolic_enz"/>
</dbReference>
<name>A0A1L6MVU3_9BACT</name>
<dbReference type="InterPro" id="IPR016162">
    <property type="entry name" value="Ald_DH_N"/>
</dbReference>
<dbReference type="Proteomes" id="UP000185544">
    <property type="component" value="Chromosome"/>
</dbReference>
<dbReference type="AlphaFoldDB" id="A0A1L6MVU3"/>
<dbReference type="SUPFAM" id="SSF53720">
    <property type="entry name" value="ALDH-like"/>
    <property type="match status" value="1"/>
</dbReference>
<sequence length="98" mass="10734">MDAWSGEDLAQVVLAGDREAGQAVVTAVAASACVRQMITYKRSDLLLRIASLRRERREEFAVVIARETGKPIRLACIEVGCTISGWEKGAEEVSRERG</sequence>
<gene>
    <name evidence="4" type="ORF">BCY86_02460</name>
</gene>
<evidence type="ECO:0000256" key="2">
    <source>
        <dbReference type="ARBA" id="ARBA00023002"/>
    </source>
</evidence>
<dbReference type="PANTHER" id="PTHR42991">
    <property type="entry name" value="ALDEHYDE DEHYDROGENASE"/>
    <property type="match status" value="1"/>
</dbReference>
<dbReference type="RefSeq" id="WP_075276310.1">
    <property type="nucleotide sequence ID" value="NZ_CP016908.1"/>
</dbReference>
<keyword evidence="2" id="KW-0560">Oxidoreductase</keyword>
<feature type="domain" description="Aldehyde dehydrogenase" evidence="3">
    <location>
        <begin position="4"/>
        <end position="95"/>
    </location>
</feature>
<organism evidence="4 5">
    <name type="scientific">Pajaroellobacter abortibovis</name>
    <dbReference type="NCBI Taxonomy" id="1882918"/>
    <lineage>
        <taxon>Bacteria</taxon>
        <taxon>Pseudomonadati</taxon>
        <taxon>Myxococcota</taxon>
        <taxon>Polyangia</taxon>
        <taxon>Polyangiales</taxon>
        <taxon>Polyangiaceae</taxon>
    </lineage>
</organism>
<evidence type="ECO:0000256" key="1">
    <source>
        <dbReference type="ARBA" id="ARBA00009986"/>
    </source>
</evidence>
<evidence type="ECO:0000259" key="3">
    <source>
        <dbReference type="Pfam" id="PF00171"/>
    </source>
</evidence>
<dbReference type="Gene3D" id="3.40.605.10">
    <property type="entry name" value="Aldehyde Dehydrogenase, Chain A, domain 1"/>
    <property type="match status" value="1"/>
</dbReference>
<dbReference type="GO" id="GO:0008911">
    <property type="term" value="F:lactaldehyde dehydrogenase (NAD+) activity"/>
    <property type="evidence" value="ECO:0007669"/>
    <property type="project" value="TreeGrafter"/>
</dbReference>
<protein>
    <recommendedName>
        <fullName evidence="3">Aldehyde dehydrogenase domain-containing protein</fullName>
    </recommendedName>
</protein>
<dbReference type="EMBL" id="CP016908">
    <property type="protein sequence ID" value="APR99663.1"/>
    <property type="molecule type" value="Genomic_DNA"/>
</dbReference>
<evidence type="ECO:0000313" key="4">
    <source>
        <dbReference type="EMBL" id="APR99663.1"/>
    </source>
</evidence>
<dbReference type="InterPro" id="IPR016161">
    <property type="entry name" value="Ald_DH/histidinol_DH"/>
</dbReference>
<evidence type="ECO:0000313" key="5">
    <source>
        <dbReference type="Proteomes" id="UP000185544"/>
    </source>
</evidence>
<dbReference type="Pfam" id="PF00171">
    <property type="entry name" value="Aldedh"/>
    <property type="match status" value="1"/>
</dbReference>
<proteinExistence type="inferred from homology"/>
<dbReference type="KEGG" id="pabo:BCY86_02460"/>
<reference evidence="4 5" key="1">
    <citation type="submission" date="2016-08" db="EMBL/GenBank/DDBJ databases">
        <title>Identification and validation of antigenic proteins from Pajaroellobacter abortibovis using de-novo genome sequence assembly and reverse vaccinology.</title>
        <authorList>
            <person name="Welly B.T."/>
            <person name="Miller M.R."/>
            <person name="Stott J.L."/>
            <person name="Blanchard M.T."/>
            <person name="Islas-Trejo A.D."/>
            <person name="O'Rourke S.M."/>
            <person name="Young A.E."/>
            <person name="Medrano J.F."/>
            <person name="Van Eenennaam A.L."/>
        </authorList>
    </citation>
    <scope>NUCLEOTIDE SEQUENCE [LARGE SCALE GENOMIC DNA]</scope>
    <source>
        <strain evidence="4 5">BTF92-0548A/99-0131</strain>
    </source>
</reference>
<dbReference type="PANTHER" id="PTHR42991:SF1">
    <property type="entry name" value="ALDEHYDE DEHYDROGENASE"/>
    <property type="match status" value="1"/>
</dbReference>